<dbReference type="InterPro" id="IPR021163">
    <property type="entry name" value="Ferredox_Rdtase_adrenod"/>
</dbReference>
<keyword evidence="13" id="KW-1185">Reference proteome</keyword>
<keyword evidence="4" id="KW-0285">Flavoprotein</keyword>
<dbReference type="Proteomes" id="UP000536604">
    <property type="component" value="Unassembled WGS sequence"/>
</dbReference>
<name>A0A841ISR3_9ACTN</name>
<evidence type="ECO:0000256" key="9">
    <source>
        <dbReference type="PIRSR" id="PIRSR000362-1"/>
    </source>
</evidence>
<feature type="binding site" evidence="9">
    <location>
        <position position="26"/>
    </location>
    <ligand>
        <name>FAD</name>
        <dbReference type="ChEBI" id="CHEBI:57692"/>
    </ligand>
</feature>
<feature type="binding site" evidence="9">
    <location>
        <position position="374"/>
    </location>
    <ligand>
        <name>FAD</name>
        <dbReference type="ChEBI" id="CHEBI:57692"/>
    </ligand>
</feature>
<proteinExistence type="inferred from homology"/>
<dbReference type="GO" id="GO:0004324">
    <property type="term" value="F:ferredoxin-NADP+ reductase activity"/>
    <property type="evidence" value="ECO:0007669"/>
    <property type="project" value="UniProtKB-EC"/>
</dbReference>
<dbReference type="EC" id="1.18.1.2" evidence="3"/>
<evidence type="ECO:0000256" key="5">
    <source>
        <dbReference type="ARBA" id="ARBA00022827"/>
    </source>
</evidence>
<keyword evidence="5 9" id="KW-0274">FAD</keyword>
<evidence type="ECO:0000313" key="13">
    <source>
        <dbReference type="Proteomes" id="UP000536604"/>
    </source>
</evidence>
<comment type="similarity">
    <text evidence="2">Belongs to the ferredoxin--NADP reductase type 1 family.</text>
</comment>
<reference evidence="12 13" key="1">
    <citation type="submission" date="2020-08" db="EMBL/GenBank/DDBJ databases">
        <title>Genomic Encyclopedia of Type Strains, Phase III (KMG-III): the genomes of soil and plant-associated and newly described type strains.</title>
        <authorList>
            <person name="Whitman W."/>
        </authorList>
    </citation>
    <scope>NUCLEOTIDE SEQUENCE [LARGE SCALE GENOMIC DNA]</scope>
    <source>
        <strain evidence="12 13">CECT 8712</strain>
    </source>
</reference>
<evidence type="ECO:0000256" key="3">
    <source>
        <dbReference type="ARBA" id="ARBA00013223"/>
    </source>
</evidence>
<dbReference type="PIRSF" id="PIRSF000362">
    <property type="entry name" value="FNR"/>
    <property type="match status" value="1"/>
</dbReference>
<evidence type="ECO:0000256" key="10">
    <source>
        <dbReference type="PIRSR" id="PIRSR000362-2"/>
    </source>
</evidence>
<dbReference type="PRINTS" id="PR00419">
    <property type="entry name" value="ADXRDTASE"/>
</dbReference>
<dbReference type="InterPro" id="IPR023753">
    <property type="entry name" value="FAD/NAD-binding_dom"/>
</dbReference>
<dbReference type="SUPFAM" id="SSF51971">
    <property type="entry name" value="Nucleotide-binding domain"/>
    <property type="match status" value="1"/>
</dbReference>
<dbReference type="InterPro" id="IPR055275">
    <property type="entry name" value="Ferredox_Rdtase"/>
</dbReference>
<dbReference type="InterPro" id="IPR036188">
    <property type="entry name" value="FAD/NAD-bd_sf"/>
</dbReference>
<evidence type="ECO:0000256" key="6">
    <source>
        <dbReference type="ARBA" id="ARBA00022857"/>
    </source>
</evidence>
<feature type="binding site" evidence="10">
    <location>
        <position position="381"/>
    </location>
    <ligand>
        <name>NADP(+)</name>
        <dbReference type="ChEBI" id="CHEBI:58349"/>
    </ligand>
</feature>
<dbReference type="AlphaFoldDB" id="A0A841ISR3"/>
<feature type="binding site" evidence="9">
    <location>
        <position position="56"/>
    </location>
    <ligand>
        <name>FAD</name>
        <dbReference type="ChEBI" id="CHEBI:57692"/>
    </ligand>
</feature>
<comment type="catalytic activity">
    <reaction evidence="8">
        <text>2 reduced [2Fe-2S]-[ferredoxin] + NADP(+) + H(+) = 2 oxidized [2Fe-2S]-[ferredoxin] + NADPH</text>
        <dbReference type="Rhea" id="RHEA:20125"/>
        <dbReference type="Rhea" id="RHEA-COMP:10000"/>
        <dbReference type="Rhea" id="RHEA-COMP:10001"/>
        <dbReference type="ChEBI" id="CHEBI:15378"/>
        <dbReference type="ChEBI" id="CHEBI:33737"/>
        <dbReference type="ChEBI" id="CHEBI:33738"/>
        <dbReference type="ChEBI" id="CHEBI:57783"/>
        <dbReference type="ChEBI" id="CHEBI:58349"/>
        <dbReference type="EC" id="1.18.1.2"/>
    </reaction>
</comment>
<dbReference type="Gene3D" id="3.50.50.60">
    <property type="entry name" value="FAD/NAD(P)-binding domain"/>
    <property type="match status" value="1"/>
</dbReference>
<feature type="binding site" evidence="10">
    <location>
        <begin position="207"/>
        <end position="208"/>
    </location>
    <ligand>
        <name>NADP(+)</name>
        <dbReference type="ChEBI" id="CHEBI:58349"/>
    </ligand>
</feature>
<dbReference type="Pfam" id="PF07992">
    <property type="entry name" value="Pyr_redox_2"/>
    <property type="match status" value="1"/>
</dbReference>
<evidence type="ECO:0000259" key="11">
    <source>
        <dbReference type="Pfam" id="PF07992"/>
    </source>
</evidence>
<evidence type="ECO:0000256" key="2">
    <source>
        <dbReference type="ARBA" id="ARBA00008312"/>
    </source>
</evidence>
<accession>A0A841ISR3</accession>
<feature type="binding site" evidence="10">
    <location>
        <position position="219"/>
    </location>
    <ligand>
        <name>NADP(+)</name>
        <dbReference type="ChEBI" id="CHEBI:58349"/>
    </ligand>
</feature>
<evidence type="ECO:0000256" key="1">
    <source>
        <dbReference type="ARBA" id="ARBA00001974"/>
    </source>
</evidence>
<evidence type="ECO:0000256" key="8">
    <source>
        <dbReference type="ARBA" id="ARBA00047776"/>
    </source>
</evidence>
<comment type="caution">
    <text evidence="12">The sequence shown here is derived from an EMBL/GenBank/DDBJ whole genome shotgun (WGS) entry which is preliminary data.</text>
</comment>
<protein>
    <recommendedName>
        <fullName evidence="3">ferredoxin--NADP(+) reductase</fullName>
        <ecNumber evidence="3">1.18.1.2</ecNumber>
    </recommendedName>
</protein>
<dbReference type="PANTHER" id="PTHR48467">
    <property type="entry name" value="GLUTAMATE SYNTHASE 1 [NADH], CHLOROPLASTIC-LIKE"/>
    <property type="match status" value="1"/>
</dbReference>
<dbReference type="Gene3D" id="3.40.50.720">
    <property type="entry name" value="NAD(P)-binding Rossmann-like Domain"/>
    <property type="match status" value="1"/>
</dbReference>
<organism evidence="12 13">
    <name type="scientific">Nocardiopsis algeriensis</name>
    <dbReference type="NCBI Taxonomy" id="1478215"/>
    <lineage>
        <taxon>Bacteria</taxon>
        <taxon>Bacillati</taxon>
        <taxon>Actinomycetota</taxon>
        <taxon>Actinomycetes</taxon>
        <taxon>Streptosporangiales</taxon>
        <taxon>Nocardiopsidaceae</taxon>
        <taxon>Nocardiopsis</taxon>
    </lineage>
</organism>
<comment type="cofactor">
    <cofactor evidence="1 9">
        <name>FAD</name>
        <dbReference type="ChEBI" id="CHEBI:57692"/>
    </cofactor>
</comment>
<keyword evidence="7 12" id="KW-0560">Oxidoreductase</keyword>
<gene>
    <name evidence="12" type="ORF">FHS13_001584</name>
</gene>
<dbReference type="RefSeq" id="WP_184289843.1">
    <property type="nucleotide sequence ID" value="NZ_JACHJO010000004.1"/>
</dbReference>
<feature type="domain" description="FAD/NAD(P)-binding" evidence="11">
    <location>
        <begin position="17"/>
        <end position="179"/>
    </location>
</feature>
<dbReference type="PANTHER" id="PTHR48467:SF1">
    <property type="entry name" value="GLUTAMATE SYNTHASE 1 [NADH], CHLOROPLASTIC-LIKE"/>
    <property type="match status" value="1"/>
</dbReference>
<evidence type="ECO:0000256" key="4">
    <source>
        <dbReference type="ARBA" id="ARBA00022630"/>
    </source>
</evidence>
<dbReference type="EMBL" id="JACHJO010000004">
    <property type="protein sequence ID" value="MBB6119635.1"/>
    <property type="molecule type" value="Genomic_DNA"/>
</dbReference>
<keyword evidence="6 10" id="KW-0521">NADP</keyword>
<sequence length="479" mass="51839">MTSPEQQQRTEEAEPLRVAVIGSGPAGVYTAEALVRQRRVPVRVDVVDRLPTPYGLVRYGVAPDHTRIKGVARSLRRTLEHPDVRFVGGVEFGTDLSRADLARTHHAVVYATGASSDRRTGVPGEDLPGSVAATDFVSWYCGHPDSELERFVLDSEEVAVVGAGNVALDVVRILAKTAGELRHTDIPQPVLDVLAASRVRTVHLLSRRGPLQAKFTAPELRDLLGLPGADVLVRPEQVDIDPAEVGGGAPGLRDVARAARTNLRLLREQAARKPQGRPRSVHLHFWARPQELLGRDRVEAVRVERTRPGAEGRLEGTGETVDLPAGMVLRSVGYAGVPLPGVPFDERIRTVPHADGRVLDGEGRVVVGDYVAGWIKRGATGVIGTNKSDAAATVRALLEDEPRLRAAAGALVPLEEVLRERGPAYSDYDDWLRIDAAEAARAEELGRGERVKLHGRAAYEEVLGRDRPAGQETRPESAP</sequence>
<evidence type="ECO:0000256" key="7">
    <source>
        <dbReference type="ARBA" id="ARBA00023002"/>
    </source>
</evidence>
<evidence type="ECO:0000313" key="12">
    <source>
        <dbReference type="EMBL" id="MBB6119635.1"/>
    </source>
</evidence>
<feature type="binding site" evidence="9">
    <location>
        <begin position="381"/>
        <end position="383"/>
    </location>
    <ligand>
        <name>FAD</name>
        <dbReference type="ChEBI" id="CHEBI:57692"/>
    </ligand>
</feature>